<dbReference type="SUPFAM" id="SSF101898">
    <property type="entry name" value="NHL repeat"/>
    <property type="match status" value="1"/>
</dbReference>
<dbReference type="InterPro" id="IPR015943">
    <property type="entry name" value="WD40/YVTN_repeat-like_dom_sf"/>
</dbReference>
<comment type="caution">
    <text evidence="2">The sequence shown here is derived from an EMBL/GenBank/DDBJ whole genome shotgun (WGS) entry which is preliminary data.</text>
</comment>
<dbReference type="AlphaFoldDB" id="A0A4Q1K2M3"/>
<feature type="chain" id="PRO_5020477012" description="ATP-binding protein" evidence="1">
    <location>
        <begin position="20"/>
        <end position="294"/>
    </location>
</feature>
<reference evidence="3" key="1">
    <citation type="submission" date="2019-01" db="EMBL/GenBank/DDBJ databases">
        <title>Cytophagaceae bacterium strain CAR-16.</title>
        <authorList>
            <person name="Chen W.-M."/>
        </authorList>
    </citation>
    <scope>NUCLEOTIDE SEQUENCE [LARGE SCALE GENOMIC DNA]</scope>
    <source>
        <strain evidence="3">LLJ-11</strain>
    </source>
</reference>
<feature type="signal peptide" evidence="1">
    <location>
        <begin position="1"/>
        <end position="19"/>
    </location>
</feature>
<keyword evidence="3" id="KW-1185">Reference proteome</keyword>
<name>A0A4Q1K2M3_9FLAO</name>
<dbReference type="OrthoDB" id="7675395at2"/>
<dbReference type="Gene3D" id="2.130.10.10">
    <property type="entry name" value="YVTN repeat-like/Quinoprotein amine dehydrogenase"/>
    <property type="match status" value="1"/>
</dbReference>
<evidence type="ECO:0000313" key="3">
    <source>
        <dbReference type="Proteomes" id="UP000290283"/>
    </source>
</evidence>
<proteinExistence type="predicted"/>
<evidence type="ECO:0000313" key="2">
    <source>
        <dbReference type="EMBL" id="RXR18370.1"/>
    </source>
</evidence>
<dbReference type="Proteomes" id="UP000290283">
    <property type="component" value="Unassembled WGS sequence"/>
</dbReference>
<dbReference type="EMBL" id="SBKO01000003">
    <property type="protein sequence ID" value="RXR18370.1"/>
    <property type="molecule type" value="Genomic_DNA"/>
</dbReference>
<protein>
    <recommendedName>
        <fullName evidence="4">ATP-binding protein</fullName>
    </recommendedName>
</protein>
<sequence>MRKIYAVLTAVLGIGAVNAQSIKTVRGFHHIESVVSHDDHLFIADIGVTLSPKDKDGDGKILKLDKEGKIVNPYFVRETLHAPKGLAVDGNVLFLTDIDKVMAFDVNTGDKLYDIDFNGKTSFLNDIAVFDKNTLYVSATDVSKLFKVDLASKTFSEVVIEKEVPGVNGLYVDKAASRLYVNGFGTNGSQNGIIGYINLNDNKFTQITSIEGYYDGIHIYEGVVYFSNWMAFEKKGILATMTLADNKIGVFKMDDFINGPADFTVFKNKLVVPGMADGTLNFISIPSKESLYIH</sequence>
<organism evidence="2 3">
    <name type="scientific">Flavobacterium amnicola</name>
    <dbReference type="NCBI Taxonomy" id="2506422"/>
    <lineage>
        <taxon>Bacteria</taxon>
        <taxon>Pseudomonadati</taxon>
        <taxon>Bacteroidota</taxon>
        <taxon>Flavobacteriia</taxon>
        <taxon>Flavobacteriales</taxon>
        <taxon>Flavobacteriaceae</taxon>
        <taxon>Flavobacterium</taxon>
    </lineage>
</organism>
<accession>A0A4Q1K2M3</accession>
<keyword evidence="1" id="KW-0732">Signal</keyword>
<evidence type="ECO:0000256" key="1">
    <source>
        <dbReference type="SAM" id="SignalP"/>
    </source>
</evidence>
<dbReference type="RefSeq" id="WP_129436019.1">
    <property type="nucleotide sequence ID" value="NZ_SBKO01000003.1"/>
</dbReference>
<gene>
    <name evidence="2" type="ORF">EQG63_08875</name>
</gene>
<evidence type="ECO:0008006" key="4">
    <source>
        <dbReference type="Google" id="ProtNLM"/>
    </source>
</evidence>